<reference evidence="2 3" key="1">
    <citation type="submission" date="2016-07" db="EMBL/GenBank/DDBJ databases">
        <title>Pervasive Adenine N6-methylation of Active Genes in Fungi.</title>
        <authorList>
            <consortium name="DOE Joint Genome Institute"/>
            <person name="Mondo S.J."/>
            <person name="Dannebaum R.O."/>
            <person name="Kuo R.C."/>
            <person name="Labutti K."/>
            <person name="Haridas S."/>
            <person name="Kuo A."/>
            <person name="Salamov A."/>
            <person name="Ahrendt S.R."/>
            <person name="Lipzen A."/>
            <person name="Sullivan W."/>
            <person name="Andreopoulos W.B."/>
            <person name="Clum A."/>
            <person name="Lindquist E."/>
            <person name="Daum C."/>
            <person name="Ramamoorthy G.K."/>
            <person name="Gryganskyi A."/>
            <person name="Culley D."/>
            <person name="Magnuson J.K."/>
            <person name="James T.Y."/>
            <person name="O'Malley M.A."/>
            <person name="Stajich J.E."/>
            <person name="Spatafora J.W."/>
            <person name="Visel A."/>
            <person name="Grigoriev I.V."/>
        </authorList>
    </citation>
    <scope>NUCLEOTIDE SEQUENCE [LARGE SCALE GENOMIC DNA]</scope>
    <source>
        <strain evidence="2 3">CBS 931.73</strain>
    </source>
</reference>
<keyword evidence="3" id="KW-1185">Reference proteome</keyword>
<feature type="compositionally biased region" description="Polar residues" evidence="1">
    <location>
        <begin position="60"/>
        <end position="75"/>
    </location>
</feature>
<comment type="caution">
    <text evidence="2">The sequence shown here is derived from an EMBL/GenBank/DDBJ whole genome shotgun (WGS) entry which is preliminary data.</text>
</comment>
<evidence type="ECO:0000313" key="2">
    <source>
        <dbReference type="EMBL" id="ORX90753.1"/>
    </source>
</evidence>
<name>A0A1Y1XYC3_9FUNG</name>
<protein>
    <submittedName>
        <fullName evidence="2">Uncharacterized protein</fullName>
    </submittedName>
</protein>
<dbReference type="AlphaFoldDB" id="A0A1Y1XYC3"/>
<gene>
    <name evidence="2" type="ORF">K493DRAFT_339802</name>
</gene>
<feature type="region of interest" description="Disordered" evidence="1">
    <location>
        <begin position="31"/>
        <end position="75"/>
    </location>
</feature>
<dbReference type="EMBL" id="MCFE01000361">
    <property type="protein sequence ID" value="ORX90753.1"/>
    <property type="molecule type" value="Genomic_DNA"/>
</dbReference>
<dbReference type="InParanoid" id="A0A1Y1XYC3"/>
<feature type="region of interest" description="Disordered" evidence="1">
    <location>
        <begin position="347"/>
        <end position="374"/>
    </location>
</feature>
<evidence type="ECO:0000256" key="1">
    <source>
        <dbReference type="SAM" id="MobiDB-lite"/>
    </source>
</evidence>
<accession>A0A1Y1XYC3</accession>
<organism evidence="2 3">
    <name type="scientific">Basidiobolus meristosporus CBS 931.73</name>
    <dbReference type="NCBI Taxonomy" id="1314790"/>
    <lineage>
        <taxon>Eukaryota</taxon>
        <taxon>Fungi</taxon>
        <taxon>Fungi incertae sedis</taxon>
        <taxon>Zoopagomycota</taxon>
        <taxon>Entomophthoromycotina</taxon>
        <taxon>Basidiobolomycetes</taxon>
        <taxon>Basidiobolales</taxon>
        <taxon>Basidiobolaceae</taxon>
        <taxon>Basidiobolus</taxon>
    </lineage>
</organism>
<dbReference type="Proteomes" id="UP000193498">
    <property type="component" value="Unassembled WGS sequence"/>
</dbReference>
<sequence>MNPSSTNPTHDLVDLDFGEYCTKFEETDEFEDFLSGEKPSGGMQTPLQVDGDDIWGSTGGFSLSTPAHTAGNQSDSLLDFSIPASEKPAESPKSALPSQANLSTGLKKLSLLDDDWSFDLLGNQGNNSKLVDSFTQPTQILGKISPKLPTMNMLPIHTHSQEDPEAKDMNPWSNSASLAGMLGGTSEEQDVGDFGDFTSHRTSAELHGFEDFVGHHLSRDGGKAGLPSLLDLSAEVTIPELPAIPLSFAQYGQELLDLGKSSAVEEIASQKADSSNNGGDENSLLNLIDWTTATPHSSSSEHDGVKSPSLLPAPLASVISLAKKASEPEFGGFTSHTLNNKESFGSFFAEDGSPADENETSSTRRIAAPSDNNEAPVEMDEILQFPEPLDGTFSEIEEEPQFEPDLICKKWNSTIPTIFATPQTPASLEGLVQNSPSNEHLRSKPLLLRSLEENPRFQWADSVNEERHLTSLNLKKKKKKKAAPLDAPSIQELISVQAADILIDTEPQQPTTIASARQSVELQVPTLTMSLSDSKLTEYFGKEEEEKEKNRLSGSKFPIGQSILSIFQPTTKKDKSKRHTQMSFEVFDATELFS</sequence>
<evidence type="ECO:0000313" key="3">
    <source>
        <dbReference type="Proteomes" id="UP000193498"/>
    </source>
</evidence>
<proteinExistence type="predicted"/>